<sequence>MAAYPELRSCYLPDGSNATDYQYYPCSGDTHSSCCLPSQQDQCLSNGLCNVPGAYTYRAACTDQTWKDPNCPQFCKEYSKNSYEVLTNCGGTEYCCMSSDDDDCCAKQELKFNIGSPEIIFDFATIDPFSRSTAPPASFRTASQQGIFPSQSASTASSSIRPGTTGADGTPASTSSATSGSSNIAIAAGVGVGVGVLVIALAFLGFCLFRRKKKQTAARGISLPDDPMKPELAGQPVVPPAKYEYSPAANPGVAQLEASAPPYQPSFPQGYYEMQTPTPQLNTPELKTHPTRPDARFHGGPMYEAP</sequence>
<evidence type="ECO:0000313" key="9">
    <source>
        <dbReference type="RefSeq" id="XP_033530077.1"/>
    </source>
</evidence>
<dbReference type="GO" id="GO:0016020">
    <property type="term" value="C:membrane"/>
    <property type="evidence" value="ECO:0007669"/>
    <property type="project" value="UniProtKB-SubCell"/>
</dbReference>
<keyword evidence="8" id="KW-1185">Reference proteome</keyword>
<reference evidence="9" key="3">
    <citation type="submission" date="2025-04" db="UniProtKB">
        <authorList>
            <consortium name="RefSeq"/>
        </authorList>
    </citation>
    <scope>IDENTIFICATION</scope>
    <source>
        <strain evidence="9">CBS 781.70</strain>
    </source>
</reference>
<keyword evidence="3 6" id="KW-1133">Transmembrane helix</keyword>
<evidence type="ECO:0000256" key="3">
    <source>
        <dbReference type="ARBA" id="ARBA00022989"/>
    </source>
</evidence>
<dbReference type="Proteomes" id="UP000504638">
    <property type="component" value="Unplaced"/>
</dbReference>
<name>A0A6G1FRU1_9PEZI</name>
<protein>
    <recommendedName>
        <fullName evidence="10">Mid2 domain-containing protein</fullName>
    </recommendedName>
</protein>
<feature type="region of interest" description="Disordered" evidence="5">
    <location>
        <begin position="265"/>
        <end position="306"/>
    </location>
</feature>
<accession>A0A6G1FRU1</accession>
<reference evidence="7 9" key="1">
    <citation type="submission" date="2020-01" db="EMBL/GenBank/DDBJ databases">
        <authorList>
            <consortium name="DOE Joint Genome Institute"/>
            <person name="Haridas S."/>
            <person name="Albert R."/>
            <person name="Binder M."/>
            <person name="Bloem J."/>
            <person name="Labutti K."/>
            <person name="Salamov A."/>
            <person name="Andreopoulos B."/>
            <person name="Baker S.E."/>
            <person name="Barry K."/>
            <person name="Bills G."/>
            <person name="Bluhm B.H."/>
            <person name="Cannon C."/>
            <person name="Castanera R."/>
            <person name="Culley D.E."/>
            <person name="Daum C."/>
            <person name="Ezra D."/>
            <person name="Gonzalez J.B."/>
            <person name="Henrissat B."/>
            <person name="Kuo A."/>
            <person name="Liang C."/>
            <person name="Lipzen A."/>
            <person name="Lutzoni F."/>
            <person name="Magnuson J."/>
            <person name="Mondo S."/>
            <person name="Nolan M."/>
            <person name="Ohm R."/>
            <person name="Pangilinan J."/>
            <person name="Park H.-J."/>
            <person name="Ramirez L."/>
            <person name="Alfaro M."/>
            <person name="Sun H."/>
            <person name="Tritt A."/>
            <person name="Yoshinaga Y."/>
            <person name="Zwiers L.-H."/>
            <person name="Turgeon B.G."/>
            <person name="Goodwin S.B."/>
            <person name="Spatafora J.W."/>
            <person name="Crous P.W."/>
            <person name="Grigoriev I.V."/>
        </authorList>
    </citation>
    <scope>NUCLEOTIDE SEQUENCE</scope>
    <source>
        <strain evidence="7 9">CBS 781.70</strain>
    </source>
</reference>
<dbReference type="GO" id="GO:0071944">
    <property type="term" value="C:cell periphery"/>
    <property type="evidence" value="ECO:0007669"/>
    <property type="project" value="UniProtKB-ARBA"/>
</dbReference>
<keyword evidence="4 6" id="KW-0472">Membrane</keyword>
<reference evidence="9" key="2">
    <citation type="submission" date="2020-04" db="EMBL/GenBank/DDBJ databases">
        <authorList>
            <consortium name="NCBI Genome Project"/>
        </authorList>
    </citation>
    <scope>NUCLEOTIDE SEQUENCE</scope>
    <source>
        <strain evidence="9">CBS 781.70</strain>
    </source>
</reference>
<dbReference type="AlphaFoldDB" id="A0A6G1FRU1"/>
<proteinExistence type="predicted"/>
<feature type="region of interest" description="Disordered" evidence="5">
    <location>
        <begin position="134"/>
        <end position="180"/>
    </location>
</feature>
<feature type="compositionally biased region" description="Polar residues" evidence="5">
    <location>
        <begin position="275"/>
        <end position="285"/>
    </location>
</feature>
<feature type="transmembrane region" description="Helical" evidence="6">
    <location>
        <begin position="184"/>
        <end position="209"/>
    </location>
</feature>
<dbReference type="RefSeq" id="XP_033530077.1">
    <property type="nucleotide sequence ID" value="XM_033674500.1"/>
</dbReference>
<evidence type="ECO:0000313" key="7">
    <source>
        <dbReference type="EMBL" id="KAF1808446.1"/>
    </source>
</evidence>
<evidence type="ECO:0000313" key="8">
    <source>
        <dbReference type="Proteomes" id="UP000504638"/>
    </source>
</evidence>
<feature type="compositionally biased region" description="Polar residues" evidence="5">
    <location>
        <begin position="134"/>
        <end position="149"/>
    </location>
</feature>
<organism evidence="7">
    <name type="scientific">Eremomyces bilateralis CBS 781.70</name>
    <dbReference type="NCBI Taxonomy" id="1392243"/>
    <lineage>
        <taxon>Eukaryota</taxon>
        <taxon>Fungi</taxon>
        <taxon>Dikarya</taxon>
        <taxon>Ascomycota</taxon>
        <taxon>Pezizomycotina</taxon>
        <taxon>Dothideomycetes</taxon>
        <taxon>Dothideomycetes incertae sedis</taxon>
        <taxon>Eremomycetales</taxon>
        <taxon>Eremomycetaceae</taxon>
        <taxon>Eremomyces</taxon>
    </lineage>
</organism>
<dbReference type="OrthoDB" id="5215637at2759"/>
<dbReference type="Gene3D" id="1.20.5.510">
    <property type="entry name" value="Single helix bin"/>
    <property type="match status" value="1"/>
</dbReference>
<evidence type="ECO:0000256" key="6">
    <source>
        <dbReference type="SAM" id="Phobius"/>
    </source>
</evidence>
<dbReference type="PANTHER" id="PTHR15549">
    <property type="entry name" value="PAIRED IMMUNOGLOBULIN-LIKE TYPE 2 RECEPTOR"/>
    <property type="match status" value="1"/>
</dbReference>
<gene>
    <name evidence="7 9" type="ORF">P152DRAFT_222598</name>
</gene>
<keyword evidence="2 6" id="KW-0812">Transmembrane</keyword>
<comment type="subcellular location">
    <subcellularLocation>
        <location evidence="1">Membrane</location>
        <topology evidence="1">Single-pass membrane protein</topology>
    </subcellularLocation>
</comment>
<evidence type="ECO:0000256" key="2">
    <source>
        <dbReference type="ARBA" id="ARBA00022692"/>
    </source>
</evidence>
<evidence type="ECO:0000256" key="5">
    <source>
        <dbReference type="SAM" id="MobiDB-lite"/>
    </source>
</evidence>
<evidence type="ECO:0000256" key="1">
    <source>
        <dbReference type="ARBA" id="ARBA00004167"/>
    </source>
</evidence>
<feature type="compositionally biased region" description="Basic and acidic residues" evidence="5">
    <location>
        <begin position="286"/>
        <end position="297"/>
    </location>
</feature>
<dbReference type="InterPro" id="IPR051694">
    <property type="entry name" value="Immunoregulatory_rcpt-like"/>
</dbReference>
<dbReference type="GeneID" id="54415070"/>
<dbReference type="EMBL" id="ML975184">
    <property type="protein sequence ID" value="KAF1808446.1"/>
    <property type="molecule type" value="Genomic_DNA"/>
</dbReference>
<evidence type="ECO:0000256" key="4">
    <source>
        <dbReference type="ARBA" id="ARBA00023136"/>
    </source>
</evidence>
<evidence type="ECO:0008006" key="10">
    <source>
        <dbReference type="Google" id="ProtNLM"/>
    </source>
</evidence>
<feature type="compositionally biased region" description="Low complexity" evidence="5">
    <location>
        <begin position="150"/>
        <end position="180"/>
    </location>
</feature>
<dbReference type="PANTHER" id="PTHR15549:SF30">
    <property type="entry name" value="MID2 DOMAIN-CONTAINING PROTEIN"/>
    <property type="match status" value="1"/>
</dbReference>